<evidence type="ECO:0000256" key="1">
    <source>
        <dbReference type="SAM" id="MobiDB-lite"/>
    </source>
</evidence>
<dbReference type="Proteomes" id="UP000299102">
    <property type="component" value="Unassembled WGS sequence"/>
</dbReference>
<feature type="region of interest" description="Disordered" evidence="1">
    <location>
        <begin position="16"/>
        <end position="63"/>
    </location>
</feature>
<evidence type="ECO:0000313" key="3">
    <source>
        <dbReference type="Proteomes" id="UP000299102"/>
    </source>
</evidence>
<proteinExistence type="predicted"/>
<dbReference type="AlphaFoldDB" id="A0A4C1VCS0"/>
<comment type="caution">
    <text evidence="2">The sequence shown here is derived from an EMBL/GenBank/DDBJ whole genome shotgun (WGS) entry which is preliminary data.</text>
</comment>
<sequence>MLQILRIERVVKLHGSDRENEKRQTERVPKTRSRSSVTRQESCRHCRGGGRRPRADVSASRRTLAGSRANGLGRLTGIATDVTRASSVWTETGAFEVVEMQVGSIAPLLKCTDQALQTKLQIKLPALDLWGLLTNAVTAAMTRSGADGLTFFLRPRASALSRLKLKTPRSIRS</sequence>
<protein>
    <submittedName>
        <fullName evidence="2">Uncharacterized protein</fullName>
    </submittedName>
</protein>
<name>A0A4C1VCS0_EUMVA</name>
<reference evidence="2 3" key="1">
    <citation type="journal article" date="2019" name="Commun. Biol.">
        <title>The bagworm genome reveals a unique fibroin gene that provides high tensile strength.</title>
        <authorList>
            <person name="Kono N."/>
            <person name="Nakamura H."/>
            <person name="Ohtoshi R."/>
            <person name="Tomita M."/>
            <person name="Numata K."/>
            <person name="Arakawa K."/>
        </authorList>
    </citation>
    <scope>NUCLEOTIDE SEQUENCE [LARGE SCALE GENOMIC DNA]</scope>
</reference>
<keyword evidence="3" id="KW-1185">Reference proteome</keyword>
<feature type="compositionally biased region" description="Basic and acidic residues" evidence="1">
    <location>
        <begin position="16"/>
        <end position="29"/>
    </location>
</feature>
<accession>A0A4C1VCS0</accession>
<organism evidence="2 3">
    <name type="scientific">Eumeta variegata</name>
    <name type="common">Bagworm moth</name>
    <name type="synonym">Eumeta japonica</name>
    <dbReference type="NCBI Taxonomy" id="151549"/>
    <lineage>
        <taxon>Eukaryota</taxon>
        <taxon>Metazoa</taxon>
        <taxon>Ecdysozoa</taxon>
        <taxon>Arthropoda</taxon>
        <taxon>Hexapoda</taxon>
        <taxon>Insecta</taxon>
        <taxon>Pterygota</taxon>
        <taxon>Neoptera</taxon>
        <taxon>Endopterygota</taxon>
        <taxon>Lepidoptera</taxon>
        <taxon>Glossata</taxon>
        <taxon>Ditrysia</taxon>
        <taxon>Tineoidea</taxon>
        <taxon>Psychidae</taxon>
        <taxon>Oiketicinae</taxon>
        <taxon>Eumeta</taxon>
    </lineage>
</organism>
<evidence type="ECO:0000313" key="2">
    <source>
        <dbReference type="EMBL" id="GBP36092.1"/>
    </source>
</evidence>
<dbReference type="EMBL" id="BGZK01000314">
    <property type="protein sequence ID" value="GBP36092.1"/>
    <property type="molecule type" value="Genomic_DNA"/>
</dbReference>
<gene>
    <name evidence="2" type="ORF">EVAR_93785_1</name>
</gene>